<name>A0A645D734_9ZZZZ</name>
<protein>
    <submittedName>
        <fullName evidence="1">Uncharacterized protein</fullName>
    </submittedName>
</protein>
<comment type="caution">
    <text evidence="1">The sequence shown here is derived from an EMBL/GenBank/DDBJ whole genome shotgun (WGS) entry which is preliminary data.</text>
</comment>
<sequence length="90" mass="10157">MDADVQRGKLRQRIERNTLAGQRILQRVGVDCVCRIERNTLHIRIARVLAKGTGDFQRNRGERIIGLHLSAQFETAPVGKAAARRGKRIV</sequence>
<dbReference type="EMBL" id="VSSQ01032989">
    <property type="protein sequence ID" value="MPM84442.1"/>
    <property type="molecule type" value="Genomic_DNA"/>
</dbReference>
<accession>A0A645D734</accession>
<reference evidence="1" key="1">
    <citation type="submission" date="2019-08" db="EMBL/GenBank/DDBJ databases">
        <authorList>
            <person name="Kucharzyk K."/>
            <person name="Murdoch R.W."/>
            <person name="Higgins S."/>
            <person name="Loffler F."/>
        </authorList>
    </citation>
    <scope>NUCLEOTIDE SEQUENCE</scope>
</reference>
<dbReference type="AlphaFoldDB" id="A0A645D734"/>
<gene>
    <name evidence="1" type="ORF">SDC9_131514</name>
</gene>
<proteinExistence type="predicted"/>
<evidence type="ECO:0000313" key="1">
    <source>
        <dbReference type="EMBL" id="MPM84442.1"/>
    </source>
</evidence>
<organism evidence="1">
    <name type="scientific">bioreactor metagenome</name>
    <dbReference type="NCBI Taxonomy" id="1076179"/>
    <lineage>
        <taxon>unclassified sequences</taxon>
        <taxon>metagenomes</taxon>
        <taxon>ecological metagenomes</taxon>
    </lineage>
</organism>